<accession>A0ABU0LA05</accession>
<evidence type="ECO:0000313" key="1">
    <source>
        <dbReference type="EMBL" id="MDQ0503951.1"/>
    </source>
</evidence>
<dbReference type="Proteomes" id="UP001241747">
    <property type="component" value="Unassembled WGS sequence"/>
</dbReference>
<gene>
    <name evidence="1" type="ORF">QOZ94_000725</name>
</gene>
<dbReference type="EMBL" id="JAUSVY010000002">
    <property type="protein sequence ID" value="MDQ0503951.1"/>
    <property type="molecule type" value="Genomic_DNA"/>
</dbReference>
<sequence>MGGVTAMEMQMMTGAMVLVTHWASMMPYDPDTFPLPLPRVVPSNAARPWAWTQSTPWRLFSPSLFGTAAPGRLVITDYRSGYFGAAASAR</sequence>
<protein>
    <submittedName>
        <fullName evidence="1">Uncharacterized protein</fullName>
    </submittedName>
</protein>
<name>A0ABU0LA05_XANAG</name>
<reference evidence="1 2" key="1">
    <citation type="submission" date="2023-07" db="EMBL/GenBank/DDBJ databases">
        <title>Genomic Encyclopedia of Type Strains, Phase IV (KMG-IV): sequencing the most valuable type-strain genomes for metagenomic binning, comparative biology and taxonomic classification.</title>
        <authorList>
            <person name="Goeker M."/>
        </authorList>
    </citation>
    <scope>NUCLEOTIDE SEQUENCE [LARGE SCALE GENOMIC DNA]</scope>
    <source>
        <strain evidence="1 2">DSM 3770</strain>
    </source>
</reference>
<organism evidence="1 2">
    <name type="scientific">Xanthobacter agilis</name>
    <dbReference type="NCBI Taxonomy" id="47492"/>
    <lineage>
        <taxon>Bacteria</taxon>
        <taxon>Pseudomonadati</taxon>
        <taxon>Pseudomonadota</taxon>
        <taxon>Alphaproteobacteria</taxon>
        <taxon>Hyphomicrobiales</taxon>
        <taxon>Xanthobacteraceae</taxon>
        <taxon>Xanthobacter</taxon>
    </lineage>
</organism>
<comment type="caution">
    <text evidence="1">The sequence shown here is derived from an EMBL/GenBank/DDBJ whole genome shotgun (WGS) entry which is preliminary data.</text>
</comment>
<keyword evidence="2" id="KW-1185">Reference proteome</keyword>
<evidence type="ECO:0000313" key="2">
    <source>
        <dbReference type="Proteomes" id="UP001241747"/>
    </source>
</evidence>
<dbReference type="RefSeq" id="WP_237346930.1">
    <property type="nucleotide sequence ID" value="NZ_JABWGX010000025.1"/>
</dbReference>
<proteinExistence type="predicted"/>